<sequence length="436" mass="47808">MLLIKNGRIINPATELDSMADLLIVDGKVSEISKNIDIKKVKNEIKNIGTNFKELDASDCIVSPGLIDTHVHFRDPGFTHKEDIISGSDAAAAGGFTTVIMMANTNPKVDTIETLNYVYNKAKNAKINVLQEAALTHDFKDKLVDMDELHKNGAVGFTNDGVPVMSTRVLKEAMLKAKELDTIIALHEEDNSLISTHGINDGMISKSLKLNGAPRESEDVMVARDCILALNTGAKIVIQHISSGNSVDFIRYIKSMGANVIAEVTPHHFTLTEDAVIEHGTLAKMNPPLRTSYDKKKIIEGLKDGTIEIIATDHAPHSYDEKNVEFSKAPSGIIGLETALGLAITELEKKGHLTISQLLAKFTINPSNIYKLDKGDISVGKTADICIFNKDEKFTIEKFHSKSSNSPFIGKQLYGKIKYTICNGEIVFSDQYIDKL</sequence>
<feature type="binding site" evidence="7">
    <location>
        <position position="240"/>
    </location>
    <ligand>
        <name>Zn(2+)</name>
        <dbReference type="ChEBI" id="CHEBI:29105"/>
        <label>2</label>
    </ligand>
</feature>
<dbReference type="Gene3D" id="3.20.20.140">
    <property type="entry name" value="Metal-dependent hydrolases"/>
    <property type="match status" value="1"/>
</dbReference>
<dbReference type="CDD" id="cd01317">
    <property type="entry name" value="DHOase_IIa"/>
    <property type="match status" value="1"/>
</dbReference>
<dbReference type="InterPro" id="IPR032466">
    <property type="entry name" value="Metal_Hydrolase"/>
</dbReference>
<keyword evidence="5 7" id="KW-0862">Zinc</keyword>
<dbReference type="Pfam" id="PF07969">
    <property type="entry name" value="Amidohydro_3"/>
    <property type="match status" value="1"/>
</dbReference>
<dbReference type="SUPFAM" id="SSF51556">
    <property type="entry name" value="Metallo-dependent hydrolases"/>
    <property type="match status" value="1"/>
</dbReference>
<dbReference type="GO" id="GO:0044205">
    <property type="term" value="P:'de novo' UMP biosynthetic process"/>
    <property type="evidence" value="ECO:0007669"/>
    <property type="project" value="UniProtKB-UniRule"/>
</dbReference>
<feature type="binding site" evidence="7">
    <location>
        <position position="313"/>
    </location>
    <ligand>
        <name>Zn(2+)</name>
        <dbReference type="ChEBI" id="CHEBI:29105"/>
        <label>1</label>
    </ligand>
</feature>
<dbReference type="AlphaFoldDB" id="A0A6N7X1M2"/>
<dbReference type="Proteomes" id="UP000440713">
    <property type="component" value="Unassembled WGS sequence"/>
</dbReference>
<keyword evidence="4 7" id="KW-0378">Hydrolase</keyword>
<feature type="active site" evidence="7">
    <location>
        <position position="313"/>
    </location>
</feature>
<comment type="catalytic activity">
    <reaction evidence="7">
        <text>(S)-dihydroorotate + H2O = N-carbamoyl-L-aspartate + H(+)</text>
        <dbReference type="Rhea" id="RHEA:24296"/>
        <dbReference type="ChEBI" id="CHEBI:15377"/>
        <dbReference type="ChEBI" id="CHEBI:15378"/>
        <dbReference type="ChEBI" id="CHEBI:30864"/>
        <dbReference type="ChEBI" id="CHEBI:32814"/>
        <dbReference type="EC" id="3.5.2.3"/>
    </reaction>
</comment>
<evidence type="ECO:0000259" key="8">
    <source>
        <dbReference type="Pfam" id="PF07969"/>
    </source>
</evidence>
<comment type="pathway">
    <text evidence="7">Pyrimidine metabolism; UMP biosynthesis via de novo pathway; (S)-dihydroorotate from bicarbonate: step 3/3.</text>
</comment>
<proteinExistence type="inferred from homology"/>
<dbReference type="EMBL" id="VUNE01000005">
    <property type="protein sequence ID" value="MST63045.1"/>
    <property type="molecule type" value="Genomic_DNA"/>
</dbReference>
<dbReference type="EC" id="3.5.2.3" evidence="7"/>
<dbReference type="GO" id="GO:0006145">
    <property type="term" value="P:purine nucleobase catabolic process"/>
    <property type="evidence" value="ECO:0007669"/>
    <property type="project" value="TreeGrafter"/>
</dbReference>
<dbReference type="InterPro" id="IPR050138">
    <property type="entry name" value="DHOase/Allantoinase_Hydrolase"/>
</dbReference>
<keyword evidence="11" id="KW-1185">Reference proteome</keyword>
<feature type="binding site" evidence="7">
    <location>
        <position position="317"/>
    </location>
    <ligand>
        <name>substrate</name>
    </ligand>
</feature>
<dbReference type="HAMAP" id="MF_00220_B">
    <property type="entry name" value="PyrC_classI_B"/>
    <property type="match status" value="1"/>
</dbReference>
<comment type="caution">
    <text evidence="7">Lacks conserved residue(s) required for the propagation of feature annotation.</text>
</comment>
<dbReference type="PANTHER" id="PTHR43668">
    <property type="entry name" value="ALLANTOINASE"/>
    <property type="match status" value="1"/>
</dbReference>
<evidence type="ECO:0000256" key="1">
    <source>
        <dbReference type="ARBA" id="ARBA00002368"/>
    </source>
</evidence>
<feature type="binding site" evidence="7">
    <location>
        <position position="104"/>
    </location>
    <ligand>
        <name>substrate</name>
    </ligand>
</feature>
<comment type="similarity">
    <text evidence="2 7">Belongs to the metallo-dependent hydrolases superfamily. DHOase family. Class I DHOase subfamily.</text>
</comment>
<comment type="function">
    <text evidence="1 7">Catalyzes the reversible cyclization of carbamoyl aspartate to dihydroorotate.</text>
</comment>
<organism evidence="10 11">
    <name type="scientific">Peptostreptococcus porci</name>
    <dbReference type="NCBI Taxonomy" id="2652282"/>
    <lineage>
        <taxon>Bacteria</taxon>
        <taxon>Bacillati</taxon>
        <taxon>Bacillota</taxon>
        <taxon>Clostridia</taxon>
        <taxon>Peptostreptococcales</taxon>
        <taxon>Peptostreptococcaceae</taxon>
        <taxon>Peptostreptococcus</taxon>
    </lineage>
</organism>
<dbReference type="NCBIfam" id="TIGR00857">
    <property type="entry name" value="pyrC_multi"/>
    <property type="match status" value="1"/>
</dbReference>
<feature type="binding site" evidence="7">
    <location>
        <position position="70"/>
    </location>
    <ligand>
        <name>Zn(2+)</name>
        <dbReference type="ChEBI" id="CHEBI:29105"/>
        <label>1</label>
    </ligand>
</feature>
<dbReference type="GO" id="GO:0008270">
    <property type="term" value="F:zinc ion binding"/>
    <property type="evidence" value="ECO:0007669"/>
    <property type="project" value="UniProtKB-UniRule"/>
</dbReference>
<evidence type="ECO:0000313" key="10">
    <source>
        <dbReference type="EMBL" id="MST63045.1"/>
    </source>
</evidence>
<evidence type="ECO:0000256" key="3">
    <source>
        <dbReference type="ARBA" id="ARBA00022723"/>
    </source>
</evidence>
<protein>
    <recommendedName>
        <fullName evidence="7">Dihydroorotase</fullName>
        <shortName evidence="7">DHOase</shortName>
        <ecNumber evidence="7">3.5.2.3</ecNumber>
    </recommendedName>
</protein>
<evidence type="ECO:0000313" key="11">
    <source>
        <dbReference type="Proteomes" id="UP000440713"/>
    </source>
</evidence>
<dbReference type="InterPro" id="IPR002195">
    <property type="entry name" value="Dihydroorotase_CS"/>
</dbReference>
<dbReference type="GO" id="GO:0004151">
    <property type="term" value="F:dihydroorotase activity"/>
    <property type="evidence" value="ECO:0007669"/>
    <property type="project" value="UniProtKB-UniRule"/>
</dbReference>
<evidence type="ECO:0000256" key="6">
    <source>
        <dbReference type="ARBA" id="ARBA00022975"/>
    </source>
</evidence>
<evidence type="ECO:0000256" key="4">
    <source>
        <dbReference type="ARBA" id="ARBA00022801"/>
    </source>
</evidence>
<dbReference type="PANTHER" id="PTHR43668:SF2">
    <property type="entry name" value="ALLANTOINASE"/>
    <property type="match status" value="1"/>
</dbReference>
<feature type="binding site" evidence="7">
    <location>
        <position position="187"/>
    </location>
    <ligand>
        <name>Zn(2+)</name>
        <dbReference type="ChEBI" id="CHEBI:29105"/>
        <label>2</label>
    </ligand>
</feature>
<reference evidence="10 11" key="1">
    <citation type="submission" date="2019-08" db="EMBL/GenBank/DDBJ databases">
        <title>In-depth cultivation of the pig gut microbiome towards novel bacterial diversity and tailored functional studies.</title>
        <authorList>
            <person name="Wylensek D."/>
            <person name="Hitch T.C.A."/>
            <person name="Clavel T."/>
        </authorList>
    </citation>
    <scope>NUCLEOTIDE SEQUENCE [LARGE SCALE GENOMIC DNA]</scope>
    <source>
        <strain evidence="10 11">WCA-SAB-591-4A-A</strain>
    </source>
</reference>
<gene>
    <name evidence="7" type="primary">pyrC</name>
    <name evidence="10" type="ORF">FYJ71_08855</name>
</gene>
<feature type="domain" description="Amidohydrolase 3" evidence="8">
    <location>
        <begin position="348"/>
        <end position="428"/>
    </location>
</feature>
<feature type="binding site" evidence="7">
    <location>
        <position position="72"/>
    </location>
    <ligand>
        <name>Zn(2+)</name>
        <dbReference type="ChEBI" id="CHEBI:29105"/>
        <label>1</label>
    </ligand>
</feature>
<keyword evidence="3 7" id="KW-0479">Metal-binding</keyword>
<keyword evidence="6 7" id="KW-0665">Pyrimidine biosynthesis</keyword>
<dbReference type="InterPro" id="IPR013108">
    <property type="entry name" value="Amidohydro_3"/>
</dbReference>
<dbReference type="GO" id="GO:0005737">
    <property type="term" value="C:cytoplasm"/>
    <property type="evidence" value="ECO:0007669"/>
    <property type="project" value="TreeGrafter"/>
</dbReference>
<feature type="binding site" evidence="7">
    <location>
        <position position="160"/>
    </location>
    <ligand>
        <name>Zn(2+)</name>
        <dbReference type="ChEBI" id="CHEBI:29105"/>
        <label>1</label>
    </ligand>
</feature>
<name>A0A6N7X1M2_9FIRM</name>
<dbReference type="InterPro" id="IPR024403">
    <property type="entry name" value="DHOase_cat"/>
</dbReference>
<evidence type="ECO:0000256" key="7">
    <source>
        <dbReference type="HAMAP-Rule" id="MF_00220"/>
    </source>
</evidence>
<dbReference type="SUPFAM" id="SSF51338">
    <property type="entry name" value="Composite domain of metallo-dependent hydrolases"/>
    <property type="match status" value="1"/>
</dbReference>
<evidence type="ECO:0000256" key="5">
    <source>
        <dbReference type="ARBA" id="ARBA00022833"/>
    </source>
</evidence>
<feature type="binding site" evidence="7">
    <location>
        <position position="286"/>
    </location>
    <ligand>
        <name>substrate</name>
    </ligand>
</feature>
<dbReference type="UniPathway" id="UPA00070">
    <property type="reaction ID" value="UER00117"/>
</dbReference>
<feature type="domain" description="Dihydroorotase catalytic" evidence="9">
    <location>
        <begin position="61"/>
        <end position="244"/>
    </location>
</feature>
<comment type="caution">
    <text evidence="10">The sequence shown here is derived from an EMBL/GenBank/DDBJ whole genome shotgun (WGS) entry which is preliminary data.</text>
</comment>
<evidence type="ECO:0000256" key="2">
    <source>
        <dbReference type="ARBA" id="ARBA00010286"/>
    </source>
</evidence>
<dbReference type="Pfam" id="PF12890">
    <property type="entry name" value="DHOase"/>
    <property type="match status" value="1"/>
</dbReference>
<dbReference type="InterPro" id="IPR004722">
    <property type="entry name" value="DHOase"/>
</dbReference>
<dbReference type="GO" id="GO:0004038">
    <property type="term" value="F:allantoinase activity"/>
    <property type="evidence" value="ECO:0007669"/>
    <property type="project" value="TreeGrafter"/>
</dbReference>
<feature type="binding site" evidence="7">
    <location>
        <position position="160"/>
    </location>
    <ligand>
        <name>Zn(2+)</name>
        <dbReference type="ChEBI" id="CHEBI:29105"/>
        <label>2</label>
    </ligand>
</feature>
<evidence type="ECO:0000259" key="9">
    <source>
        <dbReference type="Pfam" id="PF12890"/>
    </source>
</evidence>
<dbReference type="PROSITE" id="PS00483">
    <property type="entry name" value="DIHYDROOROTASE_2"/>
    <property type="match status" value="1"/>
</dbReference>
<dbReference type="InterPro" id="IPR011059">
    <property type="entry name" value="Metal-dep_hydrolase_composite"/>
</dbReference>
<dbReference type="NCBIfam" id="NF006839">
    <property type="entry name" value="PRK09357.1-4"/>
    <property type="match status" value="1"/>
</dbReference>
<feature type="binding site" evidence="7">
    <location>
        <begin position="72"/>
        <end position="74"/>
    </location>
    <ligand>
        <name>substrate</name>
    </ligand>
</feature>
<accession>A0A6N7X1M2</accession>
<comment type="cofactor">
    <cofactor evidence="7">
        <name>Zn(2+)</name>
        <dbReference type="ChEBI" id="CHEBI:29105"/>
    </cofactor>
    <text evidence="7">Binds 2 Zn(2+) ions per subunit.</text>
</comment>